<evidence type="ECO:0000259" key="2">
    <source>
        <dbReference type="Pfam" id="PF11997"/>
    </source>
</evidence>
<evidence type="ECO:0000313" key="4">
    <source>
        <dbReference type="Proteomes" id="UP000192602"/>
    </source>
</evidence>
<dbReference type="Proteomes" id="UP000192602">
    <property type="component" value="Unassembled WGS sequence"/>
</dbReference>
<dbReference type="Pfam" id="PF00534">
    <property type="entry name" value="Glycos_transf_1"/>
    <property type="match status" value="1"/>
</dbReference>
<dbReference type="PANTHER" id="PTHR12526:SF608">
    <property type="entry name" value="PELF"/>
    <property type="match status" value="1"/>
</dbReference>
<dbReference type="Pfam" id="PF11997">
    <property type="entry name" value="DUF3492"/>
    <property type="match status" value="1"/>
</dbReference>
<dbReference type="InterPro" id="IPR047691">
    <property type="entry name" value="PelF-like"/>
</dbReference>
<dbReference type="STRING" id="1069081.SAMN05660197_1874"/>
<dbReference type="InterPro" id="IPR022622">
    <property type="entry name" value="DUF3492"/>
</dbReference>
<dbReference type="Gene3D" id="3.40.50.2000">
    <property type="entry name" value="Glycogen Phosphorylase B"/>
    <property type="match status" value="2"/>
</dbReference>
<evidence type="ECO:0000259" key="1">
    <source>
        <dbReference type="Pfam" id="PF00534"/>
    </source>
</evidence>
<feature type="domain" description="DUF3492" evidence="2">
    <location>
        <begin position="8"/>
        <end position="284"/>
    </location>
</feature>
<protein>
    <submittedName>
        <fullName evidence="3">Glycosyltransferase involved in cell wall bisynthesis</fullName>
    </submittedName>
</protein>
<reference evidence="4" key="1">
    <citation type="submission" date="2017-04" db="EMBL/GenBank/DDBJ databases">
        <authorList>
            <person name="Varghese N."/>
            <person name="Submissions S."/>
        </authorList>
    </citation>
    <scope>NUCLEOTIDE SEQUENCE [LARGE SCALE GENOMIC DNA]</scope>
    <source>
        <strain evidence="4">DSM 16512</strain>
    </source>
</reference>
<dbReference type="OrthoDB" id="9775208at2"/>
<proteinExistence type="predicted"/>
<sequence>MARIKVVWTGEGTYPYATGGVSTWADILIKELKNIDFILMPIMMHPYMQAKYEIPPNVVDTVNVPLWGTEEPTEYIRNIEFSRIYKAKIKTQEHKDIARFEPILIKLLNHIYQKEEDFEGLGYALVEFYDYFLEYDYYEIFRSEEVWEIYKHYLIEHYKDQKNKLPTVFDMIEGLRYLFRFFISLLPELPKADIYHSSAAAFCGLPCIIAKIKHKSKFLLTEHGIYIREQYLFASRNQTPIKTKEFLLGLIKTVSRLNYHFADVISPVCEYNKRWERKWGAQEEKIKTIYNGIDVLKFQRFEVEREKRPSVVMVARVDPLKDVETFIRCCGIVAKRVHNVHFKLYGPEVDKEYMLQCKMLVKELGIESNFSFMGPTSNPARAYNEADVVMLTSISEAFPFAVIEAMACERVVVSSDVGGTKEVLEGYGFIVKPKDYEEFSKYVIYLLENPQFAKELGRRARGRILNGFTIEDMVDNYWKLYRELYESRQNA</sequence>
<name>A0A1W1WWC1_9BACT</name>
<accession>A0A1W1WWC1</accession>
<dbReference type="PANTHER" id="PTHR12526">
    <property type="entry name" value="GLYCOSYLTRANSFERASE"/>
    <property type="match status" value="1"/>
</dbReference>
<dbReference type="SUPFAM" id="SSF53756">
    <property type="entry name" value="UDP-Glycosyltransferase/glycogen phosphorylase"/>
    <property type="match status" value="1"/>
</dbReference>
<feature type="domain" description="Glycosyl transferase family 1" evidence="1">
    <location>
        <begin position="300"/>
        <end position="462"/>
    </location>
</feature>
<dbReference type="InterPro" id="IPR001296">
    <property type="entry name" value="Glyco_trans_1"/>
</dbReference>
<dbReference type="NCBIfam" id="NF038011">
    <property type="entry name" value="PelF"/>
    <property type="match status" value="1"/>
</dbReference>
<gene>
    <name evidence="3" type="ORF">SAMN05660197_1874</name>
</gene>
<keyword evidence="4" id="KW-1185">Reference proteome</keyword>
<organism evidence="3 4">
    <name type="scientific">Nitratiruptor tergarcus DSM 16512</name>
    <dbReference type="NCBI Taxonomy" id="1069081"/>
    <lineage>
        <taxon>Bacteria</taxon>
        <taxon>Pseudomonadati</taxon>
        <taxon>Campylobacterota</taxon>
        <taxon>Epsilonproteobacteria</taxon>
        <taxon>Nautiliales</taxon>
        <taxon>Nitratiruptoraceae</taxon>
        <taxon>Nitratiruptor</taxon>
    </lineage>
</organism>
<dbReference type="GO" id="GO:0016757">
    <property type="term" value="F:glycosyltransferase activity"/>
    <property type="evidence" value="ECO:0007669"/>
    <property type="project" value="InterPro"/>
</dbReference>
<keyword evidence="3" id="KW-0808">Transferase</keyword>
<dbReference type="AlphaFoldDB" id="A0A1W1WWC1"/>
<dbReference type="RefSeq" id="WP_084276423.1">
    <property type="nucleotide sequence ID" value="NZ_AP026671.1"/>
</dbReference>
<evidence type="ECO:0000313" key="3">
    <source>
        <dbReference type="EMBL" id="SMC10043.1"/>
    </source>
</evidence>
<dbReference type="EMBL" id="FWWZ01000001">
    <property type="protein sequence ID" value="SMC10043.1"/>
    <property type="molecule type" value="Genomic_DNA"/>
</dbReference>